<feature type="signal peptide" evidence="1">
    <location>
        <begin position="1"/>
        <end position="16"/>
    </location>
</feature>
<proteinExistence type="predicted"/>
<sequence>MCILVIVVALLVVSEGQISLKKAKNEQFPYKQDSFSSSDPDLLKPIDKSVLWNEMLQDGSKQVAIPHGLHSIDRLAPSISSTSETDVQQQNEALMGQILSSLPDEVSIPSAKTDLEIGSGNLMSSTGDLFKGDVEVPLLDAQSVSGGQAVMLNGEKEENELSEKRQLDGDVEIVEKPEDEQLSANAPSAAFAHSVADGDTMEQLMRMSDSQMSDGTEFVAVGDPVDSPQMNDEISWSTPEIFDEPVMFDMNTKLGDEILSVKAHDVLNNEIEFVCYRPETVFCLTDFITAGNYQLRVVYSSEHKPADFELPFTVVVRHSLIDSSPFESIYENRNFSIHFVVSNEATFLKQQTAAEAADAQISSTSSAIDFSKFDTSDTVTSAVAIVRDNEQTTNRASTSVKPMEAELGTVTSSMQSTTELETRSSSTPVISEFSSSVVTAGTAAIEASTDLMTTSAEISTTIDELEEFARVTPVRTTQRTTIANLVVSSNRDNSESKGPMLEFMPHFEHESYDIFIPEGKNQHVNRLVSALKIMLRAGAVVDTKKTKNGFYKFAVKVNSSSTFLKN</sequence>
<dbReference type="WBParaSite" id="TCNE_0001512501-mRNA-1">
    <property type="protein sequence ID" value="TCNE_0001512501-mRNA-1"/>
    <property type="gene ID" value="TCNE_0001512501"/>
</dbReference>
<reference evidence="4" key="1">
    <citation type="submission" date="2016-06" db="UniProtKB">
        <authorList>
            <consortium name="WormBaseParasite"/>
        </authorList>
    </citation>
    <scope>IDENTIFICATION</scope>
</reference>
<organism evidence="3 4">
    <name type="scientific">Toxocara canis</name>
    <name type="common">Canine roundworm</name>
    <dbReference type="NCBI Taxonomy" id="6265"/>
    <lineage>
        <taxon>Eukaryota</taxon>
        <taxon>Metazoa</taxon>
        <taxon>Ecdysozoa</taxon>
        <taxon>Nematoda</taxon>
        <taxon>Chromadorea</taxon>
        <taxon>Rhabditida</taxon>
        <taxon>Spirurina</taxon>
        <taxon>Ascaridomorpha</taxon>
        <taxon>Ascaridoidea</taxon>
        <taxon>Toxocaridae</taxon>
        <taxon>Toxocara</taxon>
    </lineage>
</organism>
<keyword evidence="3" id="KW-1185">Reference proteome</keyword>
<evidence type="ECO:0000256" key="1">
    <source>
        <dbReference type="SAM" id="SignalP"/>
    </source>
</evidence>
<dbReference type="EMBL" id="UYWY01022645">
    <property type="protein sequence ID" value="VDM46446.1"/>
    <property type="molecule type" value="Genomic_DNA"/>
</dbReference>
<evidence type="ECO:0000313" key="2">
    <source>
        <dbReference type="EMBL" id="VDM46446.1"/>
    </source>
</evidence>
<accession>A0A183V305</accession>
<gene>
    <name evidence="2" type="ORF">TCNE_LOCUS15125</name>
</gene>
<evidence type="ECO:0000313" key="3">
    <source>
        <dbReference type="Proteomes" id="UP000050794"/>
    </source>
</evidence>
<protein>
    <submittedName>
        <fullName evidence="4">Protein NDNF</fullName>
    </submittedName>
</protein>
<name>A0A183V305_TOXCA</name>
<keyword evidence="1" id="KW-0732">Signal</keyword>
<dbReference type="Proteomes" id="UP000050794">
    <property type="component" value="Unassembled WGS sequence"/>
</dbReference>
<feature type="chain" id="PRO_5044553580" evidence="1">
    <location>
        <begin position="17"/>
        <end position="566"/>
    </location>
</feature>
<evidence type="ECO:0000313" key="4">
    <source>
        <dbReference type="WBParaSite" id="TCNE_0001512501-mRNA-1"/>
    </source>
</evidence>
<dbReference type="AlphaFoldDB" id="A0A183V305"/>
<reference evidence="2 3" key="2">
    <citation type="submission" date="2018-11" db="EMBL/GenBank/DDBJ databases">
        <authorList>
            <consortium name="Pathogen Informatics"/>
        </authorList>
    </citation>
    <scope>NUCLEOTIDE SEQUENCE [LARGE SCALE GENOMIC DNA]</scope>
</reference>